<gene>
    <name evidence="2" type="ORF">DILT_LOCUS19657</name>
</gene>
<dbReference type="OrthoDB" id="6264350at2759"/>
<dbReference type="AlphaFoldDB" id="A0A3P7PLV6"/>
<reference evidence="2 3" key="1">
    <citation type="submission" date="2018-11" db="EMBL/GenBank/DDBJ databases">
        <authorList>
            <consortium name="Pathogen Informatics"/>
        </authorList>
    </citation>
    <scope>NUCLEOTIDE SEQUENCE [LARGE SCALE GENOMIC DNA]</scope>
</reference>
<dbReference type="Proteomes" id="UP000281553">
    <property type="component" value="Unassembled WGS sequence"/>
</dbReference>
<evidence type="ECO:0000313" key="3">
    <source>
        <dbReference type="Proteomes" id="UP000281553"/>
    </source>
</evidence>
<keyword evidence="3" id="KW-1185">Reference proteome</keyword>
<evidence type="ECO:0000313" key="2">
    <source>
        <dbReference type="EMBL" id="VDN45617.1"/>
    </source>
</evidence>
<evidence type="ECO:0000256" key="1">
    <source>
        <dbReference type="SAM" id="MobiDB-lite"/>
    </source>
</evidence>
<proteinExistence type="predicted"/>
<name>A0A3P7PLV6_DIBLA</name>
<organism evidence="2 3">
    <name type="scientific">Dibothriocephalus latus</name>
    <name type="common">Fish tapeworm</name>
    <name type="synonym">Diphyllobothrium latum</name>
    <dbReference type="NCBI Taxonomy" id="60516"/>
    <lineage>
        <taxon>Eukaryota</taxon>
        <taxon>Metazoa</taxon>
        <taxon>Spiralia</taxon>
        <taxon>Lophotrochozoa</taxon>
        <taxon>Platyhelminthes</taxon>
        <taxon>Cestoda</taxon>
        <taxon>Eucestoda</taxon>
        <taxon>Diphyllobothriidea</taxon>
        <taxon>Diphyllobothriidae</taxon>
        <taxon>Dibothriocephalus</taxon>
    </lineage>
</organism>
<accession>A0A3P7PLV6</accession>
<protein>
    <submittedName>
        <fullName evidence="2">Uncharacterized protein</fullName>
    </submittedName>
</protein>
<feature type="non-terminal residue" evidence="2">
    <location>
        <position position="383"/>
    </location>
</feature>
<dbReference type="EMBL" id="UYRU01117840">
    <property type="protein sequence ID" value="VDN45617.1"/>
    <property type="molecule type" value="Genomic_DNA"/>
</dbReference>
<sequence>MDATQPQEMKILVHIEFTTFSASAEDEGESPMRQAIKGETPKSIEPVTSGQTAPRDDTMLMSPQKTVSTLSEQAVEEVIYEEPQQAAEDVSATETHADFETERQMTEVDRNQVPVLDLTKTEEVDNDDGVMVTADPITGDIDISMRGGALNPEDDLDIAIINGAESGQMGIRIREGSRAGSPATEFDIVINTETLGYSAPAREEEAALISSTPVESVQVMSESEAPMKVGADMALTMSSTTEEVEPADVEFLHQPTPHGALSEVDMQINETTGVLQVRMSEMQTSEVEDSKEITIDLMVVESGPQAQVQHMVRVETAEIDLEIIEQIIETGEEVVYERVSNIGTPDGALFQTKESVRIQSHQDDEVVLSIVSESGVGEVGPTD</sequence>
<feature type="region of interest" description="Disordered" evidence="1">
    <location>
        <begin position="22"/>
        <end position="66"/>
    </location>
</feature>